<proteinExistence type="predicted"/>
<protein>
    <recommendedName>
        <fullName evidence="4">Aminotransferase-like plant mobile domain-containing protein</fullName>
    </recommendedName>
</protein>
<organism evidence="2 3">
    <name type="scientific">Panicum hallii var. hallii</name>
    <dbReference type="NCBI Taxonomy" id="1504633"/>
    <lineage>
        <taxon>Eukaryota</taxon>
        <taxon>Viridiplantae</taxon>
        <taxon>Streptophyta</taxon>
        <taxon>Embryophyta</taxon>
        <taxon>Tracheophyta</taxon>
        <taxon>Spermatophyta</taxon>
        <taxon>Magnoliopsida</taxon>
        <taxon>Liliopsida</taxon>
        <taxon>Poales</taxon>
        <taxon>Poaceae</taxon>
        <taxon>PACMAD clade</taxon>
        <taxon>Panicoideae</taxon>
        <taxon>Panicodae</taxon>
        <taxon>Paniceae</taxon>
        <taxon>Panicinae</taxon>
        <taxon>Panicum</taxon>
        <taxon>Panicum sect. Panicum</taxon>
    </lineage>
</organism>
<dbReference type="Gramene" id="PUZ71266">
    <property type="protein sequence ID" value="PUZ71266"/>
    <property type="gene ID" value="GQ55_2G301000"/>
</dbReference>
<name>A0A2T7ETW9_9POAL</name>
<gene>
    <name evidence="2" type="ORF">GQ55_2G301000</name>
</gene>
<feature type="signal peptide" evidence="1">
    <location>
        <begin position="1"/>
        <end position="19"/>
    </location>
</feature>
<sequence>MISSMLCLMLLTILFQYRAEFCDVVLAPLFHTFCSITRTFRLVLALDVGFQFSVDLDEQKKIKALVGEIEASTTVIWYIIWGSFGLVRETEAITTFSVQ</sequence>
<evidence type="ECO:0000313" key="2">
    <source>
        <dbReference type="EMBL" id="PUZ71266.1"/>
    </source>
</evidence>
<keyword evidence="3" id="KW-1185">Reference proteome</keyword>
<dbReference type="EMBL" id="CM009750">
    <property type="protein sequence ID" value="PUZ71266.1"/>
    <property type="molecule type" value="Genomic_DNA"/>
</dbReference>
<keyword evidence="1" id="KW-0732">Signal</keyword>
<evidence type="ECO:0000256" key="1">
    <source>
        <dbReference type="SAM" id="SignalP"/>
    </source>
</evidence>
<reference evidence="2 3" key="1">
    <citation type="submission" date="2018-04" db="EMBL/GenBank/DDBJ databases">
        <title>WGS assembly of Panicum hallii var. hallii HAL2.</title>
        <authorList>
            <person name="Lovell J."/>
            <person name="Jenkins J."/>
            <person name="Lowry D."/>
            <person name="Mamidi S."/>
            <person name="Sreedasyam A."/>
            <person name="Weng X."/>
            <person name="Barry K."/>
            <person name="Bonette J."/>
            <person name="Campitelli B."/>
            <person name="Daum C."/>
            <person name="Gordon S."/>
            <person name="Gould B."/>
            <person name="Lipzen A."/>
            <person name="MacQueen A."/>
            <person name="Palacio-Mejia J."/>
            <person name="Plott C."/>
            <person name="Shakirov E."/>
            <person name="Shu S."/>
            <person name="Yoshinaga Y."/>
            <person name="Zane M."/>
            <person name="Rokhsar D."/>
            <person name="Grimwood J."/>
            <person name="Schmutz J."/>
            <person name="Juenger T."/>
        </authorList>
    </citation>
    <scope>NUCLEOTIDE SEQUENCE [LARGE SCALE GENOMIC DNA]</scope>
    <source>
        <strain evidence="3">cv. HAL2</strain>
    </source>
</reference>
<dbReference type="AlphaFoldDB" id="A0A2T7ETW9"/>
<dbReference type="Proteomes" id="UP000244336">
    <property type="component" value="Chromosome 2"/>
</dbReference>
<feature type="chain" id="PRO_5015580975" description="Aminotransferase-like plant mobile domain-containing protein" evidence="1">
    <location>
        <begin position="20"/>
        <end position="99"/>
    </location>
</feature>
<evidence type="ECO:0008006" key="4">
    <source>
        <dbReference type="Google" id="ProtNLM"/>
    </source>
</evidence>
<evidence type="ECO:0000313" key="3">
    <source>
        <dbReference type="Proteomes" id="UP000244336"/>
    </source>
</evidence>
<accession>A0A2T7ETW9</accession>